<organism evidence="2 3">
    <name type="scientific">Pseudobowmanella zhangzhouensis</name>
    <dbReference type="NCBI Taxonomy" id="1537679"/>
    <lineage>
        <taxon>Bacteria</taxon>
        <taxon>Pseudomonadati</taxon>
        <taxon>Pseudomonadota</taxon>
        <taxon>Gammaproteobacteria</taxon>
        <taxon>Alteromonadales</taxon>
        <taxon>Alteromonadaceae</taxon>
    </lineage>
</organism>
<feature type="transmembrane region" description="Helical" evidence="1">
    <location>
        <begin position="12"/>
        <end position="38"/>
    </location>
</feature>
<dbReference type="EMBL" id="JBHSUS010000001">
    <property type="protein sequence ID" value="MFC6439202.1"/>
    <property type="molecule type" value="Genomic_DNA"/>
</dbReference>
<gene>
    <name evidence="2" type="ORF">ACFP85_03425</name>
</gene>
<proteinExistence type="predicted"/>
<dbReference type="Proteomes" id="UP001596364">
    <property type="component" value="Unassembled WGS sequence"/>
</dbReference>
<protein>
    <submittedName>
        <fullName evidence="2">NfeD family protein</fullName>
    </submittedName>
</protein>
<accession>A0ABW1XJ94</accession>
<sequence length="157" mass="16949">MLEFFHNNLAEFFIALGILLMAIEAGIMGFATLFLFFIGAGALLTGIAMNLGWVAYDWTSAFISLAVISAVITAALWKPMKNLQNQTDDPAKPHSDFVGVEFDLTSELSSKQVSSYKYSGILWAVRAGVPIPETLPSGTKVRVVSVEVGTLYVAPAE</sequence>
<dbReference type="Gene3D" id="2.40.50.140">
    <property type="entry name" value="Nucleic acid-binding proteins"/>
    <property type="match status" value="1"/>
</dbReference>
<comment type="caution">
    <text evidence="2">The sequence shown here is derived from an EMBL/GenBank/DDBJ whole genome shotgun (WGS) entry which is preliminary data.</text>
</comment>
<reference evidence="3" key="1">
    <citation type="journal article" date="2019" name="Int. J. Syst. Evol. Microbiol.">
        <title>The Global Catalogue of Microorganisms (GCM) 10K type strain sequencing project: providing services to taxonomists for standard genome sequencing and annotation.</title>
        <authorList>
            <consortium name="The Broad Institute Genomics Platform"/>
            <consortium name="The Broad Institute Genome Sequencing Center for Infectious Disease"/>
            <person name="Wu L."/>
            <person name="Ma J."/>
        </authorList>
    </citation>
    <scope>NUCLEOTIDE SEQUENCE [LARGE SCALE GENOMIC DNA]</scope>
    <source>
        <strain evidence="3">CGMCC 1.16031</strain>
    </source>
</reference>
<keyword evidence="1" id="KW-1133">Transmembrane helix</keyword>
<dbReference type="InterPro" id="IPR012340">
    <property type="entry name" value="NA-bd_OB-fold"/>
</dbReference>
<dbReference type="RefSeq" id="WP_131257518.1">
    <property type="nucleotide sequence ID" value="NZ_JBHSUS010000001.1"/>
</dbReference>
<keyword evidence="1" id="KW-0812">Transmembrane</keyword>
<feature type="transmembrane region" description="Helical" evidence="1">
    <location>
        <begin position="58"/>
        <end position="77"/>
    </location>
</feature>
<name>A0ABW1XJ94_9ALTE</name>
<keyword evidence="1" id="KW-0472">Membrane</keyword>
<evidence type="ECO:0000313" key="2">
    <source>
        <dbReference type="EMBL" id="MFC6439202.1"/>
    </source>
</evidence>
<keyword evidence="3" id="KW-1185">Reference proteome</keyword>
<evidence type="ECO:0000256" key="1">
    <source>
        <dbReference type="SAM" id="Phobius"/>
    </source>
</evidence>
<evidence type="ECO:0000313" key="3">
    <source>
        <dbReference type="Proteomes" id="UP001596364"/>
    </source>
</evidence>